<reference evidence="11 12" key="1">
    <citation type="submission" date="2016-07" db="EMBL/GenBank/DDBJ databases">
        <title>Pervasive Adenine N6-methylation of Active Genes in Fungi.</title>
        <authorList>
            <consortium name="DOE Joint Genome Institute"/>
            <person name="Mondo S.J."/>
            <person name="Dannebaum R.O."/>
            <person name="Kuo R.C."/>
            <person name="Labutti K."/>
            <person name="Haridas S."/>
            <person name="Kuo A."/>
            <person name="Salamov A."/>
            <person name="Ahrendt S.R."/>
            <person name="Lipzen A."/>
            <person name="Sullivan W."/>
            <person name="Andreopoulos W.B."/>
            <person name="Clum A."/>
            <person name="Lindquist E."/>
            <person name="Daum C."/>
            <person name="Ramamoorthy G.K."/>
            <person name="Gryganskyi A."/>
            <person name="Culley D."/>
            <person name="Magnuson J.K."/>
            <person name="James T.Y."/>
            <person name="O'Malley M.A."/>
            <person name="Stajich J.E."/>
            <person name="Spatafora J.W."/>
            <person name="Visel A."/>
            <person name="Grigoriev I.V."/>
        </authorList>
    </citation>
    <scope>NUCLEOTIDE SEQUENCE [LARGE SCALE GENOMIC DNA]</scope>
    <source>
        <strain evidence="11 12">68-887.2</strain>
    </source>
</reference>
<keyword evidence="9" id="KW-0472">Membrane</keyword>
<dbReference type="SUPFAM" id="SSF51905">
    <property type="entry name" value="FAD/NAD(P)-binding domain"/>
    <property type="match status" value="1"/>
</dbReference>
<accession>A0A1Y2ACM1</accession>
<evidence type="ECO:0000256" key="4">
    <source>
        <dbReference type="ARBA" id="ARBA00023002"/>
    </source>
</evidence>
<dbReference type="EC" id="1.1.99.2" evidence="7"/>
<keyword evidence="2" id="KW-0285">Flavoprotein</keyword>
<keyword evidence="9" id="KW-0812">Transmembrane</keyword>
<evidence type="ECO:0000256" key="3">
    <source>
        <dbReference type="ARBA" id="ARBA00022827"/>
    </source>
</evidence>
<evidence type="ECO:0000256" key="8">
    <source>
        <dbReference type="ARBA" id="ARBA00041137"/>
    </source>
</evidence>
<evidence type="ECO:0000256" key="6">
    <source>
        <dbReference type="ARBA" id="ARBA00037941"/>
    </source>
</evidence>
<dbReference type="InParanoid" id="A0A1Y2ACM1"/>
<comment type="cofactor">
    <cofactor evidence="1">
        <name>FAD</name>
        <dbReference type="ChEBI" id="CHEBI:57692"/>
    </cofactor>
</comment>
<evidence type="ECO:0000313" key="12">
    <source>
        <dbReference type="Proteomes" id="UP000193986"/>
    </source>
</evidence>
<comment type="similarity">
    <text evidence="6">Belongs to the L2HGDH family.</text>
</comment>
<keyword evidence="4" id="KW-0560">Oxidoreductase</keyword>
<dbReference type="Pfam" id="PF01266">
    <property type="entry name" value="DAO"/>
    <property type="match status" value="1"/>
</dbReference>
<dbReference type="AlphaFoldDB" id="A0A1Y2ACM1"/>
<dbReference type="Gene3D" id="3.50.50.60">
    <property type="entry name" value="FAD/NAD(P)-binding domain"/>
    <property type="match status" value="2"/>
</dbReference>
<keyword evidence="12" id="KW-1185">Reference proteome</keyword>
<dbReference type="PANTHER" id="PTHR43104">
    <property type="entry name" value="L-2-HYDROXYGLUTARATE DEHYDROGENASE, MITOCHONDRIAL"/>
    <property type="match status" value="1"/>
</dbReference>
<evidence type="ECO:0000256" key="7">
    <source>
        <dbReference type="ARBA" id="ARBA00038878"/>
    </source>
</evidence>
<feature type="non-terminal residue" evidence="11">
    <location>
        <position position="187"/>
    </location>
</feature>
<comment type="catalytic activity">
    <reaction evidence="5">
        <text>(S)-2-hydroxyglutarate + A = 2-oxoglutarate + AH2</text>
        <dbReference type="Rhea" id="RHEA:21252"/>
        <dbReference type="ChEBI" id="CHEBI:13193"/>
        <dbReference type="ChEBI" id="CHEBI:16782"/>
        <dbReference type="ChEBI" id="CHEBI:16810"/>
        <dbReference type="ChEBI" id="CHEBI:17499"/>
        <dbReference type="EC" id="1.1.99.2"/>
    </reaction>
</comment>
<dbReference type="InterPro" id="IPR036188">
    <property type="entry name" value="FAD/NAD-bd_sf"/>
</dbReference>
<evidence type="ECO:0000256" key="5">
    <source>
        <dbReference type="ARBA" id="ARBA00036066"/>
    </source>
</evidence>
<sequence length="187" mass="19872">MALSRAAKLRQVYPFKSPSTAIDHLVVGGGVVGLSVAAALVNSAGKSRSTFLVEKRAGEIKLGGIQLGTLGRNELIEFVGLVDQRLYILLIVATSNSQVPWLDHLSTLSAHPSLVDHTKPSSPYTSNSTVPAYFLSGGEACELEPDLSRDIAGALLIPDTGIVDLQSLALSLEKEITDESYLADRTK</sequence>
<proteinExistence type="inferred from homology"/>
<keyword evidence="3" id="KW-0274">FAD</keyword>
<evidence type="ECO:0000313" key="11">
    <source>
        <dbReference type="EMBL" id="ORY20271.1"/>
    </source>
</evidence>
<dbReference type="Gene3D" id="3.30.9.10">
    <property type="entry name" value="D-Amino Acid Oxidase, subunit A, domain 2"/>
    <property type="match status" value="1"/>
</dbReference>
<name>A0A1Y2ACM1_9TREE</name>
<evidence type="ECO:0000259" key="10">
    <source>
        <dbReference type="Pfam" id="PF01266"/>
    </source>
</evidence>
<dbReference type="EMBL" id="MCFC01000141">
    <property type="protein sequence ID" value="ORY20271.1"/>
    <property type="molecule type" value="Genomic_DNA"/>
</dbReference>
<evidence type="ECO:0000256" key="2">
    <source>
        <dbReference type="ARBA" id="ARBA00022630"/>
    </source>
</evidence>
<gene>
    <name evidence="11" type="ORF">BCR39DRAFT_508640</name>
</gene>
<organism evidence="11 12">
    <name type="scientific">Naematelia encephala</name>
    <dbReference type="NCBI Taxonomy" id="71784"/>
    <lineage>
        <taxon>Eukaryota</taxon>
        <taxon>Fungi</taxon>
        <taxon>Dikarya</taxon>
        <taxon>Basidiomycota</taxon>
        <taxon>Agaricomycotina</taxon>
        <taxon>Tremellomycetes</taxon>
        <taxon>Tremellales</taxon>
        <taxon>Naemateliaceae</taxon>
        <taxon>Naematelia</taxon>
    </lineage>
</organism>
<dbReference type="OrthoDB" id="498204at2759"/>
<feature type="transmembrane region" description="Helical" evidence="9">
    <location>
        <begin position="21"/>
        <end position="41"/>
    </location>
</feature>
<feature type="domain" description="FAD dependent oxidoreductase" evidence="10">
    <location>
        <begin position="23"/>
        <end position="176"/>
    </location>
</feature>
<keyword evidence="9" id="KW-1133">Transmembrane helix</keyword>
<evidence type="ECO:0000256" key="1">
    <source>
        <dbReference type="ARBA" id="ARBA00001974"/>
    </source>
</evidence>
<dbReference type="GO" id="GO:0047545">
    <property type="term" value="F:(S)-2-hydroxyglutarate dehydrogenase activity"/>
    <property type="evidence" value="ECO:0007669"/>
    <property type="project" value="UniProtKB-EC"/>
</dbReference>
<comment type="caution">
    <text evidence="11">The sequence shown here is derived from an EMBL/GenBank/DDBJ whole genome shotgun (WGS) entry which is preliminary data.</text>
</comment>
<dbReference type="InterPro" id="IPR006076">
    <property type="entry name" value="FAD-dep_OxRdtase"/>
</dbReference>
<evidence type="ECO:0000256" key="9">
    <source>
        <dbReference type="SAM" id="Phobius"/>
    </source>
</evidence>
<dbReference type="PANTHER" id="PTHR43104:SF4">
    <property type="entry name" value="L-2-HYDROXYGLUTARATE DEHYDROGENASE, MITOCHONDRIAL"/>
    <property type="match status" value="1"/>
</dbReference>
<protein>
    <recommendedName>
        <fullName evidence="8">L-2-hydroxyglutarate dehydrogenase, mitochondrial</fullName>
        <ecNumber evidence="7">1.1.99.2</ecNumber>
    </recommendedName>
</protein>
<dbReference type="Proteomes" id="UP000193986">
    <property type="component" value="Unassembled WGS sequence"/>
</dbReference>